<feature type="region of interest" description="Disordered" evidence="1">
    <location>
        <begin position="152"/>
        <end position="173"/>
    </location>
</feature>
<keyword evidence="4" id="KW-1185">Reference proteome</keyword>
<reference evidence="3" key="2">
    <citation type="submission" date="2020-05" db="UniProtKB">
        <authorList>
            <consortium name="EnsemblMetazoa"/>
        </authorList>
    </citation>
    <scope>IDENTIFICATION</scope>
    <source>
        <strain evidence="3">A-37</strain>
    </source>
</reference>
<evidence type="ECO:0000256" key="2">
    <source>
        <dbReference type="SAM" id="Phobius"/>
    </source>
</evidence>
<organism evidence="3 4">
    <name type="scientific">Anopheles culicifacies</name>
    <dbReference type="NCBI Taxonomy" id="139723"/>
    <lineage>
        <taxon>Eukaryota</taxon>
        <taxon>Metazoa</taxon>
        <taxon>Ecdysozoa</taxon>
        <taxon>Arthropoda</taxon>
        <taxon>Hexapoda</taxon>
        <taxon>Insecta</taxon>
        <taxon>Pterygota</taxon>
        <taxon>Neoptera</taxon>
        <taxon>Endopterygota</taxon>
        <taxon>Diptera</taxon>
        <taxon>Nematocera</taxon>
        <taxon>Culicoidea</taxon>
        <taxon>Culicidae</taxon>
        <taxon>Anophelinae</taxon>
        <taxon>Anopheles</taxon>
        <taxon>culicifacies species complex</taxon>
    </lineage>
</organism>
<dbReference type="Proteomes" id="UP000075883">
    <property type="component" value="Unassembled WGS sequence"/>
</dbReference>
<keyword evidence="2" id="KW-0812">Transmembrane</keyword>
<evidence type="ECO:0000313" key="4">
    <source>
        <dbReference type="Proteomes" id="UP000075883"/>
    </source>
</evidence>
<proteinExistence type="predicted"/>
<dbReference type="EMBL" id="AXCM01003817">
    <property type="status" value="NOT_ANNOTATED_CDS"/>
    <property type="molecule type" value="Genomic_DNA"/>
</dbReference>
<dbReference type="EnsemblMetazoa" id="ACUA007633-RA">
    <property type="protein sequence ID" value="ACUA007633-PA"/>
    <property type="gene ID" value="ACUA007633"/>
</dbReference>
<protein>
    <submittedName>
        <fullName evidence="3">Uncharacterized protein</fullName>
    </submittedName>
</protein>
<evidence type="ECO:0000256" key="1">
    <source>
        <dbReference type="SAM" id="MobiDB-lite"/>
    </source>
</evidence>
<evidence type="ECO:0000313" key="3">
    <source>
        <dbReference type="EnsemblMetazoa" id="ACUA007633-PA"/>
    </source>
</evidence>
<reference evidence="4" key="1">
    <citation type="submission" date="2013-09" db="EMBL/GenBank/DDBJ databases">
        <title>The Genome Sequence of Anopheles culicifacies species A.</title>
        <authorList>
            <consortium name="The Broad Institute Genomics Platform"/>
            <person name="Neafsey D.E."/>
            <person name="Besansky N."/>
            <person name="Howell P."/>
            <person name="Walton C."/>
            <person name="Young S.K."/>
            <person name="Zeng Q."/>
            <person name="Gargeya S."/>
            <person name="Fitzgerald M."/>
            <person name="Haas B."/>
            <person name="Abouelleil A."/>
            <person name="Allen A.W."/>
            <person name="Alvarado L."/>
            <person name="Arachchi H.M."/>
            <person name="Berlin A.M."/>
            <person name="Chapman S.B."/>
            <person name="Gainer-Dewar J."/>
            <person name="Goldberg J."/>
            <person name="Griggs A."/>
            <person name="Gujja S."/>
            <person name="Hansen M."/>
            <person name="Howarth C."/>
            <person name="Imamovic A."/>
            <person name="Ireland A."/>
            <person name="Larimer J."/>
            <person name="McCowan C."/>
            <person name="Murphy C."/>
            <person name="Pearson M."/>
            <person name="Poon T.W."/>
            <person name="Priest M."/>
            <person name="Roberts A."/>
            <person name="Saif S."/>
            <person name="Shea T."/>
            <person name="Sisk P."/>
            <person name="Sykes S."/>
            <person name="Wortman J."/>
            <person name="Nusbaum C."/>
            <person name="Birren B."/>
        </authorList>
    </citation>
    <scope>NUCLEOTIDE SEQUENCE [LARGE SCALE GENOMIC DNA]</scope>
    <source>
        <strain evidence="4">A-37</strain>
    </source>
</reference>
<feature type="transmembrane region" description="Helical" evidence="2">
    <location>
        <begin position="100"/>
        <end position="123"/>
    </location>
</feature>
<name>A0A182M279_9DIPT</name>
<accession>A0A182M279</accession>
<dbReference type="AlphaFoldDB" id="A0A182M279"/>
<keyword evidence="2" id="KW-1133">Transmembrane helix</keyword>
<keyword evidence="2" id="KW-0472">Membrane</keyword>
<sequence length="335" mass="36274">MFSTPAPSHLSEHLRDRSCIRNELEAGALSQSWIVTTVHLGTELQTSRAVHLVGTATEALHELAAVSVHGQMDRLHRVISTRAAGINDTRDDFVTISGQLFALGLGLVLRLVLVLGLVLWLSIVRLVTGLLGHVVRIVRHFRVLWGRGNSGNDGSENDENWRKGRKGRTDNYGAKTQTSSVGINYLKCRKALEFTLIVPCSLAAALSNCWIVATVRADCVFQSGRAVHDESQSTGTLQELATVAGEWQMDRTHRIIGTGAAWVSDSLGRSSHTGVVLAVVVLAVIVLAVVVLSIVLRLVGEVVLRNTNFVTAVILVLGRDSSNDAQGDDGWEVNR</sequence>
<feature type="transmembrane region" description="Helical" evidence="2">
    <location>
        <begin position="275"/>
        <end position="299"/>
    </location>
</feature>
<dbReference type="VEuPathDB" id="VectorBase:ACUA007633"/>